<dbReference type="EMBL" id="JASPKZ010003444">
    <property type="protein sequence ID" value="KAJ9593399.1"/>
    <property type="molecule type" value="Genomic_DNA"/>
</dbReference>
<reference evidence="1" key="2">
    <citation type="submission" date="2023-05" db="EMBL/GenBank/DDBJ databases">
        <authorList>
            <person name="Fouks B."/>
        </authorList>
    </citation>
    <scope>NUCLEOTIDE SEQUENCE</scope>
    <source>
        <strain evidence="1">Stay&amp;Tobe</strain>
        <tissue evidence="1">Testes</tissue>
    </source>
</reference>
<proteinExistence type="predicted"/>
<gene>
    <name evidence="1" type="ORF">L9F63_015050</name>
</gene>
<accession>A0AAD8EKP2</accession>
<dbReference type="Proteomes" id="UP001233999">
    <property type="component" value="Unassembled WGS sequence"/>
</dbReference>
<protein>
    <submittedName>
        <fullName evidence="1">Uncharacterized protein</fullName>
    </submittedName>
</protein>
<name>A0AAD8EKP2_DIPPU</name>
<organism evidence="1 2">
    <name type="scientific">Diploptera punctata</name>
    <name type="common">Pacific beetle cockroach</name>
    <dbReference type="NCBI Taxonomy" id="6984"/>
    <lineage>
        <taxon>Eukaryota</taxon>
        <taxon>Metazoa</taxon>
        <taxon>Ecdysozoa</taxon>
        <taxon>Arthropoda</taxon>
        <taxon>Hexapoda</taxon>
        <taxon>Insecta</taxon>
        <taxon>Pterygota</taxon>
        <taxon>Neoptera</taxon>
        <taxon>Polyneoptera</taxon>
        <taxon>Dictyoptera</taxon>
        <taxon>Blattodea</taxon>
        <taxon>Blaberoidea</taxon>
        <taxon>Blaberidae</taxon>
        <taxon>Diplopterinae</taxon>
        <taxon>Diploptera</taxon>
    </lineage>
</organism>
<keyword evidence="2" id="KW-1185">Reference proteome</keyword>
<dbReference type="AlphaFoldDB" id="A0AAD8EKP2"/>
<comment type="caution">
    <text evidence="1">The sequence shown here is derived from an EMBL/GenBank/DDBJ whole genome shotgun (WGS) entry which is preliminary data.</text>
</comment>
<reference evidence="1" key="1">
    <citation type="journal article" date="2023" name="IScience">
        <title>Live-bearing cockroach genome reveals convergent evolutionary mechanisms linked to viviparity in insects and beyond.</title>
        <authorList>
            <person name="Fouks B."/>
            <person name="Harrison M.C."/>
            <person name="Mikhailova A.A."/>
            <person name="Marchal E."/>
            <person name="English S."/>
            <person name="Carruthers M."/>
            <person name="Jennings E.C."/>
            <person name="Chiamaka E.L."/>
            <person name="Frigard R.A."/>
            <person name="Pippel M."/>
            <person name="Attardo G.M."/>
            <person name="Benoit J.B."/>
            <person name="Bornberg-Bauer E."/>
            <person name="Tobe S.S."/>
        </authorList>
    </citation>
    <scope>NUCLEOTIDE SEQUENCE</scope>
    <source>
        <strain evidence="1">Stay&amp;Tobe</strain>
    </source>
</reference>
<feature type="non-terminal residue" evidence="1">
    <location>
        <position position="70"/>
    </location>
</feature>
<evidence type="ECO:0000313" key="1">
    <source>
        <dbReference type="EMBL" id="KAJ9593399.1"/>
    </source>
</evidence>
<feature type="non-terminal residue" evidence="1">
    <location>
        <position position="1"/>
    </location>
</feature>
<evidence type="ECO:0000313" key="2">
    <source>
        <dbReference type="Proteomes" id="UP001233999"/>
    </source>
</evidence>
<sequence>NIVFFVHVYFVHCIFMDFSLFSRNLNAPSVYTGGSLEKNRTDDEFSNSYRYLRCDFIFVKNYRANPKIIN</sequence>